<feature type="non-terminal residue" evidence="16">
    <location>
        <position position="1"/>
    </location>
</feature>
<protein>
    <submittedName>
        <fullName evidence="16">Cytochrome P450</fullName>
    </submittedName>
</protein>
<accession>A0A0T6BAZ7</accession>
<dbReference type="EMBL" id="LJIG01002687">
    <property type="protein sequence ID" value="KRT84253.1"/>
    <property type="molecule type" value="Genomic_DNA"/>
</dbReference>
<dbReference type="GO" id="GO:0004497">
    <property type="term" value="F:monooxygenase activity"/>
    <property type="evidence" value="ECO:0007669"/>
    <property type="project" value="UniProtKB-KW"/>
</dbReference>
<keyword evidence="6 14" id="KW-0349">Heme</keyword>
<keyword evidence="9" id="KW-0492">Microsome</keyword>
<dbReference type="GO" id="GO:0005506">
    <property type="term" value="F:iron ion binding"/>
    <property type="evidence" value="ECO:0007669"/>
    <property type="project" value="InterPro"/>
</dbReference>
<dbReference type="SUPFAM" id="SSF48264">
    <property type="entry name" value="Cytochrome P450"/>
    <property type="match status" value="1"/>
</dbReference>
<comment type="cofactor">
    <cofactor evidence="1 14">
        <name>heme</name>
        <dbReference type="ChEBI" id="CHEBI:30413"/>
    </cofactor>
</comment>
<proteinExistence type="inferred from homology"/>
<comment type="caution">
    <text evidence="16">The sequence shown here is derived from an EMBL/GenBank/DDBJ whole genome shotgun (WGS) entry which is preliminary data.</text>
</comment>
<evidence type="ECO:0000256" key="3">
    <source>
        <dbReference type="ARBA" id="ARBA00004174"/>
    </source>
</evidence>
<evidence type="ECO:0000313" key="16">
    <source>
        <dbReference type="EMBL" id="KRT84253.1"/>
    </source>
</evidence>
<dbReference type="InterPro" id="IPR036396">
    <property type="entry name" value="Cyt_P450_sf"/>
</dbReference>
<dbReference type="PROSITE" id="PS00086">
    <property type="entry name" value="CYTOCHROME_P450"/>
    <property type="match status" value="1"/>
</dbReference>
<comment type="subcellular location">
    <subcellularLocation>
        <location evidence="4">Endoplasmic reticulum membrane</location>
        <topology evidence="4">Peripheral membrane protein</topology>
    </subcellularLocation>
    <subcellularLocation>
        <location evidence="3">Microsome membrane</location>
        <topology evidence="3">Peripheral membrane protein</topology>
    </subcellularLocation>
</comment>
<evidence type="ECO:0000256" key="7">
    <source>
        <dbReference type="ARBA" id="ARBA00022723"/>
    </source>
</evidence>
<dbReference type="PRINTS" id="PR00465">
    <property type="entry name" value="EP450IV"/>
</dbReference>
<dbReference type="InterPro" id="IPR002403">
    <property type="entry name" value="Cyt_P450_E_grp-IV"/>
</dbReference>
<dbReference type="Gene3D" id="1.10.630.10">
    <property type="entry name" value="Cytochrome P450"/>
    <property type="match status" value="1"/>
</dbReference>
<evidence type="ECO:0000256" key="10">
    <source>
        <dbReference type="ARBA" id="ARBA00023002"/>
    </source>
</evidence>
<keyword evidence="8" id="KW-0256">Endoplasmic reticulum</keyword>
<feature type="non-terminal residue" evidence="16">
    <location>
        <position position="171"/>
    </location>
</feature>
<dbReference type="OrthoDB" id="8185424at2759"/>
<dbReference type="PANTHER" id="PTHR24292">
    <property type="entry name" value="CYTOCHROME P450"/>
    <property type="match status" value="1"/>
</dbReference>
<evidence type="ECO:0000256" key="6">
    <source>
        <dbReference type="ARBA" id="ARBA00022617"/>
    </source>
</evidence>
<sequence length="171" mass="19796">FETSSTTMTFCLHELAFNQQIQDKLRSEIRETMEKNNGKLTYDGVMGMKYMNLVVNETLRKYPPGPLLFRKSNAKYTFLDTNTTLDPDTTVFISTFGLHMDEEYFPDPEKFIPERFTDENIHQHPQYAFLPFGEGPRICIGARFALMQVKTGVSMILNKYRILPGPGETYK</sequence>
<evidence type="ECO:0000256" key="14">
    <source>
        <dbReference type="PIRSR" id="PIRSR602403-1"/>
    </source>
</evidence>
<keyword evidence="11 14" id="KW-0408">Iron</keyword>
<evidence type="ECO:0000313" key="17">
    <source>
        <dbReference type="Proteomes" id="UP000051574"/>
    </source>
</evidence>
<comment type="similarity">
    <text evidence="5 15">Belongs to the cytochrome P450 family.</text>
</comment>
<comment type="function">
    <text evidence="2">May be involved in the metabolism of insect hormones and in the breakdown of synthetic insecticides.</text>
</comment>
<organism evidence="16 17">
    <name type="scientific">Oryctes borbonicus</name>
    <dbReference type="NCBI Taxonomy" id="1629725"/>
    <lineage>
        <taxon>Eukaryota</taxon>
        <taxon>Metazoa</taxon>
        <taxon>Ecdysozoa</taxon>
        <taxon>Arthropoda</taxon>
        <taxon>Hexapoda</taxon>
        <taxon>Insecta</taxon>
        <taxon>Pterygota</taxon>
        <taxon>Neoptera</taxon>
        <taxon>Endopterygota</taxon>
        <taxon>Coleoptera</taxon>
        <taxon>Polyphaga</taxon>
        <taxon>Scarabaeiformia</taxon>
        <taxon>Scarabaeidae</taxon>
        <taxon>Dynastinae</taxon>
        <taxon>Oryctes</taxon>
    </lineage>
</organism>
<evidence type="ECO:0000256" key="13">
    <source>
        <dbReference type="ARBA" id="ARBA00023136"/>
    </source>
</evidence>
<evidence type="ECO:0000256" key="1">
    <source>
        <dbReference type="ARBA" id="ARBA00001971"/>
    </source>
</evidence>
<reference evidence="16 17" key="1">
    <citation type="submission" date="2015-09" db="EMBL/GenBank/DDBJ databases">
        <title>Draft genome of the scarab beetle Oryctes borbonicus.</title>
        <authorList>
            <person name="Meyer J.M."/>
            <person name="Markov G.V."/>
            <person name="Baskaran P."/>
            <person name="Herrmann M."/>
            <person name="Sommer R.J."/>
            <person name="Roedelsperger C."/>
        </authorList>
    </citation>
    <scope>NUCLEOTIDE SEQUENCE [LARGE SCALE GENOMIC DNA]</scope>
    <source>
        <strain evidence="16">OB123</strain>
        <tissue evidence="16">Whole animal</tissue>
    </source>
</reference>
<dbReference type="GO" id="GO:0016705">
    <property type="term" value="F:oxidoreductase activity, acting on paired donors, with incorporation or reduction of molecular oxygen"/>
    <property type="evidence" value="ECO:0007669"/>
    <property type="project" value="InterPro"/>
</dbReference>
<evidence type="ECO:0000256" key="8">
    <source>
        <dbReference type="ARBA" id="ARBA00022824"/>
    </source>
</evidence>
<evidence type="ECO:0000256" key="2">
    <source>
        <dbReference type="ARBA" id="ARBA00003690"/>
    </source>
</evidence>
<dbReference type="InterPro" id="IPR001128">
    <property type="entry name" value="Cyt_P450"/>
</dbReference>
<evidence type="ECO:0000256" key="4">
    <source>
        <dbReference type="ARBA" id="ARBA00004406"/>
    </source>
</evidence>
<gene>
    <name evidence="16" type="ORF">AMK59_976</name>
</gene>
<dbReference type="PRINTS" id="PR00385">
    <property type="entry name" value="P450"/>
</dbReference>
<keyword evidence="13" id="KW-0472">Membrane</keyword>
<keyword evidence="10 15" id="KW-0560">Oxidoreductase</keyword>
<evidence type="ECO:0000256" key="12">
    <source>
        <dbReference type="ARBA" id="ARBA00023033"/>
    </source>
</evidence>
<evidence type="ECO:0000256" key="15">
    <source>
        <dbReference type="RuleBase" id="RU000461"/>
    </source>
</evidence>
<keyword evidence="12 15" id="KW-0503">Monooxygenase</keyword>
<name>A0A0T6BAZ7_9SCAR</name>
<evidence type="ECO:0000256" key="11">
    <source>
        <dbReference type="ARBA" id="ARBA00023004"/>
    </source>
</evidence>
<dbReference type="GO" id="GO:0005789">
    <property type="term" value="C:endoplasmic reticulum membrane"/>
    <property type="evidence" value="ECO:0007669"/>
    <property type="project" value="UniProtKB-SubCell"/>
</dbReference>
<feature type="binding site" description="axial binding residue" evidence="14">
    <location>
        <position position="139"/>
    </location>
    <ligand>
        <name>heme</name>
        <dbReference type="ChEBI" id="CHEBI:30413"/>
    </ligand>
    <ligandPart>
        <name>Fe</name>
        <dbReference type="ChEBI" id="CHEBI:18248"/>
    </ligandPart>
</feature>
<dbReference type="PANTHER" id="PTHR24292:SF54">
    <property type="entry name" value="CYP9F3-RELATED"/>
    <property type="match status" value="1"/>
</dbReference>
<dbReference type="AlphaFoldDB" id="A0A0T6BAZ7"/>
<dbReference type="Proteomes" id="UP000051574">
    <property type="component" value="Unassembled WGS sequence"/>
</dbReference>
<dbReference type="Pfam" id="PF00067">
    <property type="entry name" value="p450"/>
    <property type="match status" value="1"/>
</dbReference>
<dbReference type="InterPro" id="IPR017972">
    <property type="entry name" value="Cyt_P450_CS"/>
</dbReference>
<keyword evidence="7 14" id="KW-0479">Metal-binding</keyword>
<evidence type="ECO:0000256" key="9">
    <source>
        <dbReference type="ARBA" id="ARBA00022848"/>
    </source>
</evidence>
<evidence type="ECO:0000256" key="5">
    <source>
        <dbReference type="ARBA" id="ARBA00010617"/>
    </source>
</evidence>
<keyword evidence="17" id="KW-1185">Reference proteome</keyword>
<dbReference type="InterPro" id="IPR050476">
    <property type="entry name" value="Insect_CytP450_Detox"/>
</dbReference>
<dbReference type="GO" id="GO:0020037">
    <property type="term" value="F:heme binding"/>
    <property type="evidence" value="ECO:0007669"/>
    <property type="project" value="InterPro"/>
</dbReference>